<dbReference type="Proteomes" id="UP000217083">
    <property type="component" value="Unassembled WGS sequence"/>
</dbReference>
<evidence type="ECO:0000256" key="3">
    <source>
        <dbReference type="ARBA" id="ARBA00022912"/>
    </source>
</evidence>
<evidence type="ECO:0000256" key="5">
    <source>
        <dbReference type="PIRNR" id="PIRNR016557"/>
    </source>
</evidence>
<comment type="catalytic activity">
    <reaction evidence="4 5">
        <text>O-phospho-L-tyrosyl-[protein] + H2O = L-tyrosyl-[protein] + phosphate</text>
        <dbReference type="Rhea" id="RHEA:10684"/>
        <dbReference type="Rhea" id="RHEA-COMP:10136"/>
        <dbReference type="Rhea" id="RHEA-COMP:20101"/>
        <dbReference type="ChEBI" id="CHEBI:15377"/>
        <dbReference type="ChEBI" id="CHEBI:43474"/>
        <dbReference type="ChEBI" id="CHEBI:46858"/>
        <dbReference type="ChEBI" id="CHEBI:61978"/>
        <dbReference type="EC" id="3.1.3.48"/>
    </reaction>
</comment>
<dbReference type="RefSeq" id="WP_094925327.1">
    <property type="nucleotide sequence ID" value="NZ_NPIA01000006.1"/>
</dbReference>
<evidence type="ECO:0000256" key="4">
    <source>
        <dbReference type="ARBA" id="ARBA00051722"/>
    </source>
</evidence>
<dbReference type="PANTHER" id="PTHR39181">
    <property type="entry name" value="TYROSINE-PROTEIN PHOSPHATASE YWQE"/>
    <property type="match status" value="1"/>
</dbReference>
<dbReference type="EC" id="3.1.3.48" evidence="5"/>
<organism evidence="6 7">
    <name type="scientific">Lottiidibacillus patelloidae</name>
    <dbReference type="NCBI Taxonomy" id="2670334"/>
    <lineage>
        <taxon>Bacteria</taxon>
        <taxon>Bacillati</taxon>
        <taxon>Bacillota</taxon>
        <taxon>Bacilli</taxon>
        <taxon>Bacillales</taxon>
        <taxon>Bacillaceae</taxon>
        <taxon>Lottiidibacillus</taxon>
    </lineage>
</organism>
<comment type="similarity">
    <text evidence="1 5">Belongs to the metallo-dependent hydrolases superfamily. CpsB/CapC family.</text>
</comment>
<sequence>MIDIHSHILPGIDDGAKNMQETIAMAKQAVSEGITQIIATPHHRNNQFDNDKDGIVSLVKDANNILQREGIPLSIHAGQEVRIFGEMVDAIETELLTLNNNGKYMLVELPSDQVPRYTEKLLYDLQMEGIIPIIPHPERNREIIENPDLLYRLVKNGAVTQVTAASITGRFGKKIKKFALQCIDANLAHLVSSDAHNLETRGFHMKEAYEVIEKEFGKEVVYMMKENATYTLNGQTLIKEVPERIKKKKILGIF</sequence>
<reference evidence="6 7" key="2">
    <citation type="submission" date="2017-09" db="EMBL/GenBank/DDBJ databases">
        <title>Bacillus patelloidae sp. nov., isolated from the intestinal tract of a marine limpet.</title>
        <authorList>
            <person name="Liu R."/>
            <person name="Dong C."/>
            <person name="Shao Z."/>
        </authorList>
    </citation>
    <scope>NUCLEOTIDE SEQUENCE [LARGE SCALE GENOMIC DNA]</scope>
    <source>
        <strain evidence="6 7">SA5d-4</strain>
    </source>
</reference>
<accession>A0A263BRR3</accession>
<reference evidence="7" key="1">
    <citation type="submission" date="2017-08" db="EMBL/GenBank/DDBJ databases">
        <authorList>
            <person name="Huang Z."/>
        </authorList>
    </citation>
    <scope>NUCLEOTIDE SEQUENCE [LARGE SCALE GENOMIC DNA]</scope>
    <source>
        <strain evidence="7">SA5d-4</strain>
    </source>
</reference>
<evidence type="ECO:0000256" key="2">
    <source>
        <dbReference type="ARBA" id="ARBA00022801"/>
    </source>
</evidence>
<dbReference type="SUPFAM" id="SSF89550">
    <property type="entry name" value="PHP domain-like"/>
    <property type="match status" value="1"/>
</dbReference>
<evidence type="ECO:0000313" key="7">
    <source>
        <dbReference type="Proteomes" id="UP000217083"/>
    </source>
</evidence>
<proteinExistence type="inferred from homology"/>
<dbReference type="InterPro" id="IPR016667">
    <property type="entry name" value="Caps_polysacc_synth_CpsB/CapC"/>
</dbReference>
<protein>
    <recommendedName>
        <fullName evidence="5">Tyrosine-protein phosphatase</fullName>
        <ecNumber evidence="5">3.1.3.48</ecNumber>
    </recommendedName>
</protein>
<dbReference type="Gene3D" id="3.20.20.140">
    <property type="entry name" value="Metal-dependent hydrolases"/>
    <property type="match status" value="1"/>
</dbReference>
<comment type="caution">
    <text evidence="6">The sequence shown here is derived from an EMBL/GenBank/DDBJ whole genome shotgun (WGS) entry which is preliminary data.</text>
</comment>
<dbReference type="PIRSF" id="PIRSF016557">
    <property type="entry name" value="Caps_synth_CpsB"/>
    <property type="match status" value="1"/>
</dbReference>
<keyword evidence="7" id="KW-1185">Reference proteome</keyword>
<dbReference type="PANTHER" id="PTHR39181:SF1">
    <property type="entry name" value="TYROSINE-PROTEIN PHOSPHATASE YWQE"/>
    <property type="match status" value="1"/>
</dbReference>
<evidence type="ECO:0000313" key="6">
    <source>
        <dbReference type="EMBL" id="OZM56399.1"/>
    </source>
</evidence>
<dbReference type="AlphaFoldDB" id="A0A263BRR3"/>
<dbReference type="GO" id="GO:0004725">
    <property type="term" value="F:protein tyrosine phosphatase activity"/>
    <property type="evidence" value="ECO:0007669"/>
    <property type="project" value="UniProtKB-UniRule"/>
</dbReference>
<keyword evidence="3 5" id="KW-0904">Protein phosphatase</keyword>
<dbReference type="GO" id="GO:0030145">
    <property type="term" value="F:manganese ion binding"/>
    <property type="evidence" value="ECO:0007669"/>
    <property type="project" value="UniProtKB-UniRule"/>
</dbReference>
<dbReference type="InterPro" id="IPR016195">
    <property type="entry name" value="Pol/histidinol_Pase-like"/>
</dbReference>
<dbReference type="EMBL" id="NPIA01000006">
    <property type="protein sequence ID" value="OZM56399.1"/>
    <property type="molecule type" value="Genomic_DNA"/>
</dbReference>
<name>A0A263BRR3_9BACI</name>
<evidence type="ECO:0000256" key="1">
    <source>
        <dbReference type="ARBA" id="ARBA00005750"/>
    </source>
</evidence>
<dbReference type="Pfam" id="PF19567">
    <property type="entry name" value="CpsB_CapC"/>
    <property type="match status" value="1"/>
</dbReference>
<gene>
    <name evidence="6" type="ORF">CIB95_11535</name>
</gene>
<keyword evidence="2 5" id="KW-0378">Hydrolase</keyword>